<dbReference type="Proteomes" id="UP000193411">
    <property type="component" value="Unassembled WGS sequence"/>
</dbReference>
<protein>
    <submittedName>
        <fullName evidence="7">PIG-P-domain-containing protein</fullName>
    </submittedName>
</protein>
<dbReference type="AlphaFoldDB" id="A0A1Y2HY72"/>
<keyword evidence="2 5" id="KW-0812">Transmembrane</keyword>
<evidence type="ECO:0000313" key="7">
    <source>
        <dbReference type="EMBL" id="ORZ39558.1"/>
    </source>
</evidence>
<proteinExistence type="predicted"/>
<reference evidence="7 8" key="1">
    <citation type="submission" date="2016-07" db="EMBL/GenBank/DDBJ databases">
        <title>Pervasive Adenine N6-methylation of Active Genes in Fungi.</title>
        <authorList>
            <consortium name="DOE Joint Genome Institute"/>
            <person name="Mondo S.J."/>
            <person name="Dannebaum R.O."/>
            <person name="Kuo R.C."/>
            <person name="Labutti K."/>
            <person name="Haridas S."/>
            <person name="Kuo A."/>
            <person name="Salamov A."/>
            <person name="Ahrendt S.R."/>
            <person name="Lipzen A."/>
            <person name="Sullivan W."/>
            <person name="Andreopoulos W.B."/>
            <person name="Clum A."/>
            <person name="Lindquist E."/>
            <person name="Daum C."/>
            <person name="Ramamoorthy G.K."/>
            <person name="Gryganskyi A."/>
            <person name="Culley D."/>
            <person name="Magnuson J.K."/>
            <person name="James T.Y."/>
            <person name="O'Malley M.A."/>
            <person name="Stajich J.E."/>
            <person name="Spatafora J.W."/>
            <person name="Visel A."/>
            <person name="Grigoriev I.V."/>
        </authorList>
    </citation>
    <scope>NUCLEOTIDE SEQUENCE [LARGE SCALE GENOMIC DNA]</scope>
    <source>
        <strain evidence="7 8">PL171</strain>
    </source>
</reference>
<evidence type="ECO:0000256" key="3">
    <source>
        <dbReference type="ARBA" id="ARBA00022989"/>
    </source>
</evidence>
<evidence type="ECO:0000259" key="6">
    <source>
        <dbReference type="Pfam" id="PF08510"/>
    </source>
</evidence>
<dbReference type="OrthoDB" id="690928at2759"/>
<dbReference type="GO" id="GO:0016020">
    <property type="term" value="C:membrane"/>
    <property type="evidence" value="ECO:0007669"/>
    <property type="project" value="UniProtKB-SubCell"/>
</dbReference>
<feature type="transmembrane region" description="Helical" evidence="5">
    <location>
        <begin position="90"/>
        <end position="109"/>
    </location>
</feature>
<dbReference type="GO" id="GO:0006506">
    <property type="term" value="P:GPI anchor biosynthetic process"/>
    <property type="evidence" value="ECO:0007669"/>
    <property type="project" value="TreeGrafter"/>
</dbReference>
<dbReference type="Pfam" id="PF08510">
    <property type="entry name" value="PIG-P"/>
    <property type="match status" value="1"/>
</dbReference>
<sequence>MPDSPSQPLELQFGHVHTQHAQNPAHVPTSALLSPTLSPDVSSEQPMSPAYYGVVIYMLSLASWMIYLAWAFLPEWILHAVGITYYPDRWWALAIPAWGVVTVAFVALYTQLHVLYYSPDTNSVAAITDSFATVKVSDSYDLHDLPLHEVSLNLHRTGRHSSTHASQFLANLGHRNRGHTVT</sequence>
<evidence type="ECO:0000256" key="4">
    <source>
        <dbReference type="ARBA" id="ARBA00023136"/>
    </source>
</evidence>
<dbReference type="PANTHER" id="PTHR46346:SF1">
    <property type="entry name" value="PHOSPHATIDYLINOSITOL N-ACETYLGLUCOSAMINYLTRANSFERASE SUBUNIT P"/>
    <property type="match status" value="1"/>
</dbReference>
<dbReference type="InterPro" id="IPR052263">
    <property type="entry name" value="GPI_Anchor_Biosynth"/>
</dbReference>
<keyword evidence="8" id="KW-1185">Reference proteome</keyword>
<name>A0A1Y2HY72_9FUNG</name>
<organism evidence="7 8">
    <name type="scientific">Catenaria anguillulae PL171</name>
    <dbReference type="NCBI Taxonomy" id="765915"/>
    <lineage>
        <taxon>Eukaryota</taxon>
        <taxon>Fungi</taxon>
        <taxon>Fungi incertae sedis</taxon>
        <taxon>Blastocladiomycota</taxon>
        <taxon>Blastocladiomycetes</taxon>
        <taxon>Blastocladiales</taxon>
        <taxon>Catenariaceae</taxon>
        <taxon>Catenaria</taxon>
    </lineage>
</organism>
<feature type="transmembrane region" description="Helical" evidence="5">
    <location>
        <begin position="50"/>
        <end position="70"/>
    </location>
</feature>
<evidence type="ECO:0000256" key="5">
    <source>
        <dbReference type="SAM" id="Phobius"/>
    </source>
</evidence>
<keyword evidence="4 5" id="KW-0472">Membrane</keyword>
<dbReference type="EMBL" id="MCFL01000005">
    <property type="protein sequence ID" value="ORZ39558.1"/>
    <property type="molecule type" value="Genomic_DNA"/>
</dbReference>
<dbReference type="InterPro" id="IPR013717">
    <property type="entry name" value="PIG-P"/>
</dbReference>
<keyword evidence="3 5" id="KW-1133">Transmembrane helix</keyword>
<evidence type="ECO:0000256" key="2">
    <source>
        <dbReference type="ARBA" id="ARBA00022692"/>
    </source>
</evidence>
<dbReference type="PANTHER" id="PTHR46346">
    <property type="entry name" value="PHOSPHATIDYLINOSITOL N-ACETYLGLUCOSAMINYLTRANSFERASE SUBUNIT P"/>
    <property type="match status" value="1"/>
</dbReference>
<gene>
    <name evidence="7" type="ORF">BCR44DRAFT_42072</name>
</gene>
<dbReference type="GO" id="GO:0005783">
    <property type="term" value="C:endoplasmic reticulum"/>
    <property type="evidence" value="ECO:0007669"/>
    <property type="project" value="TreeGrafter"/>
</dbReference>
<evidence type="ECO:0000256" key="1">
    <source>
        <dbReference type="ARBA" id="ARBA00004141"/>
    </source>
</evidence>
<comment type="subcellular location">
    <subcellularLocation>
        <location evidence="1">Membrane</location>
        <topology evidence="1">Multi-pass membrane protein</topology>
    </subcellularLocation>
</comment>
<feature type="domain" description="PIG-P" evidence="6">
    <location>
        <begin position="50"/>
        <end position="135"/>
    </location>
</feature>
<accession>A0A1Y2HY72</accession>
<comment type="caution">
    <text evidence="7">The sequence shown here is derived from an EMBL/GenBank/DDBJ whole genome shotgun (WGS) entry which is preliminary data.</text>
</comment>
<evidence type="ECO:0000313" key="8">
    <source>
        <dbReference type="Proteomes" id="UP000193411"/>
    </source>
</evidence>
<dbReference type="STRING" id="765915.A0A1Y2HY72"/>